<dbReference type="FunFam" id="2.60.40.2020:FF:000003">
    <property type="entry name" value="Cysteine peptidase inhibitor"/>
    <property type="match status" value="1"/>
</dbReference>
<accession>A0A1G4IF08</accession>
<keyword evidence="1" id="KW-0646">Protease inhibitor</keyword>
<keyword evidence="2" id="KW-0789">Thiol protease inhibitor</keyword>
<feature type="domain" description="Proteinase inhibitor I42 chagasin" evidence="3">
    <location>
        <begin position="19"/>
        <end position="117"/>
    </location>
</feature>
<evidence type="ECO:0000259" key="3">
    <source>
        <dbReference type="Pfam" id="PF09394"/>
    </source>
</evidence>
<dbReference type="AlphaFoldDB" id="A0A1G4IF08"/>
<dbReference type="InterPro" id="IPR036331">
    <property type="entry name" value="Chagasin-like_sf"/>
</dbReference>
<dbReference type="VEuPathDB" id="TriTrypDB:TEOVI_000251800"/>
<dbReference type="Gene3D" id="2.60.40.2020">
    <property type="match status" value="1"/>
</dbReference>
<keyword evidence="5" id="KW-1185">Reference proteome</keyword>
<organism evidence="4 5">
    <name type="scientific">Trypanosoma equiperdum</name>
    <dbReference type="NCBI Taxonomy" id="5694"/>
    <lineage>
        <taxon>Eukaryota</taxon>
        <taxon>Discoba</taxon>
        <taxon>Euglenozoa</taxon>
        <taxon>Kinetoplastea</taxon>
        <taxon>Metakinetoplastina</taxon>
        <taxon>Trypanosomatida</taxon>
        <taxon>Trypanosomatidae</taxon>
        <taxon>Trypanosoma</taxon>
    </lineage>
</organism>
<dbReference type="GeneID" id="92376458"/>
<reference evidence="4" key="1">
    <citation type="submission" date="2016-09" db="EMBL/GenBank/DDBJ databases">
        <authorList>
            <person name="Hebert L."/>
            <person name="Moumen B."/>
        </authorList>
    </citation>
    <scope>NUCLEOTIDE SEQUENCE [LARGE SCALE GENOMIC DNA]</scope>
    <source>
        <strain evidence="4">OVI</strain>
    </source>
</reference>
<gene>
    <name evidence="4" type="ORF">TEOVI_000251800</name>
</gene>
<evidence type="ECO:0000313" key="4">
    <source>
        <dbReference type="EMBL" id="SCU70943.1"/>
    </source>
</evidence>
<dbReference type="GO" id="GO:0004869">
    <property type="term" value="F:cysteine-type endopeptidase inhibitor activity"/>
    <property type="evidence" value="ECO:0007669"/>
    <property type="project" value="UniProtKB-KW"/>
</dbReference>
<dbReference type="InterPro" id="IPR018990">
    <property type="entry name" value="Prot_inh_I42_chagasin"/>
</dbReference>
<dbReference type="Pfam" id="PF09394">
    <property type="entry name" value="Inhibitor_I42"/>
    <property type="match status" value="1"/>
</dbReference>
<evidence type="ECO:0000256" key="1">
    <source>
        <dbReference type="ARBA" id="ARBA00022690"/>
    </source>
</evidence>
<dbReference type="PANTHER" id="PTHR36530:SF1">
    <property type="entry name" value="AMOEBIASIN-1"/>
    <property type="match status" value="1"/>
</dbReference>
<sequence length="121" mass="13454">MSHNLFTEEDNNKTIRMVIGETFTIELKSNPTTGYTWLRSGLAGTELSDCTFAIQSKFNNRAPHDNHKNHRRLLVGAGGTMVLEVKALKPGKHTLSLAYGRPWVGFNAAAKRYNIHVEATA</sequence>
<dbReference type="EMBL" id="CZPT02001539">
    <property type="protein sequence ID" value="SCU70943.1"/>
    <property type="molecule type" value="Genomic_DNA"/>
</dbReference>
<protein>
    <submittedName>
        <fullName evidence="4">Inhibitor of cysteine peptidase</fullName>
    </submittedName>
</protein>
<dbReference type="InterPro" id="IPR052781">
    <property type="entry name" value="Cys_protease_inhibitor_I42"/>
</dbReference>
<proteinExistence type="predicted"/>
<name>A0A1G4IF08_TRYEQ</name>
<dbReference type="Proteomes" id="UP000195570">
    <property type="component" value="Unassembled WGS sequence"/>
</dbReference>
<evidence type="ECO:0000313" key="5">
    <source>
        <dbReference type="Proteomes" id="UP000195570"/>
    </source>
</evidence>
<dbReference type="SUPFAM" id="SSF141066">
    <property type="entry name" value="ICP-like"/>
    <property type="match status" value="1"/>
</dbReference>
<evidence type="ECO:0000256" key="2">
    <source>
        <dbReference type="ARBA" id="ARBA00022704"/>
    </source>
</evidence>
<comment type="caution">
    <text evidence="4">The sequence shown here is derived from an EMBL/GenBank/DDBJ whole genome shotgun (WGS) entry which is preliminary data.</text>
</comment>
<dbReference type="PANTHER" id="PTHR36530">
    <property type="entry name" value="INHIBITOR OF CYSTEINE PEPTIDASE"/>
    <property type="match status" value="1"/>
</dbReference>
<dbReference type="RefSeq" id="XP_067081687.1">
    <property type="nucleotide sequence ID" value="XM_067225586.1"/>
</dbReference>